<feature type="region of interest" description="Disordered" evidence="1">
    <location>
        <begin position="14"/>
        <end position="54"/>
    </location>
</feature>
<reference evidence="3 4" key="1">
    <citation type="submission" date="2021-07" db="EMBL/GenBank/DDBJ databases">
        <authorList>
            <person name="Imarazene B."/>
            <person name="Zahm M."/>
            <person name="Klopp C."/>
            <person name="Cabau C."/>
            <person name="Beille S."/>
            <person name="Jouanno E."/>
            <person name="Castinel A."/>
            <person name="Lluch J."/>
            <person name="Gil L."/>
            <person name="Kuchtly C."/>
            <person name="Lopez Roques C."/>
            <person name="Donnadieu C."/>
            <person name="Parrinello H."/>
            <person name="Journot L."/>
            <person name="Du K."/>
            <person name="Schartl M."/>
            <person name="Retaux S."/>
            <person name="Guiguen Y."/>
        </authorList>
    </citation>
    <scope>NUCLEOTIDE SEQUENCE [LARGE SCALE GENOMIC DNA]</scope>
    <source>
        <strain evidence="3">Pach_M1</strain>
        <tissue evidence="3">Testis</tissue>
    </source>
</reference>
<feature type="chain" id="PRO_5035922623" evidence="2">
    <location>
        <begin position="23"/>
        <end position="54"/>
    </location>
</feature>
<gene>
    <name evidence="3" type="ORF">AMEX_G24685</name>
</gene>
<keyword evidence="2" id="KW-0732">Signal</keyword>
<organism evidence="3 4">
    <name type="scientific">Astyanax mexicanus</name>
    <name type="common">Blind cave fish</name>
    <name type="synonym">Astyanax fasciatus mexicanus</name>
    <dbReference type="NCBI Taxonomy" id="7994"/>
    <lineage>
        <taxon>Eukaryota</taxon>
        <taxon>Metazoa</taxon>
        <taxon>Chordata</taxon>
        <taxon>Craniata</taxon>
        <taxon>Vertebrata</taxon>
        <taxon>Euteleostomi</taxon>
        <taxon>Actinopterygii</taxon>
        <taxon>Neopterygii</taxon>
        <taxon>Teleostei</taxon>
        <taxon>Ostariophysi</taxon>
        <taxon>Characiformes</taxon>
        <taxon>Characoidei</taxon>
        <taxon>Acestrorhamphidae</taxon>
        <taxon>Acestrorhamphinae</taxon>
        <taxon>Astyanax</taxon>
    </lineage>
</organism>
<evidence type="ECO:0000313" key="4">
    <source>
        <dbReference type="Proteomes" id="UP000752171"/>
    </source>
</evidence>
<evidence type="ECO:0000256" key="2">
    <source>
        <dbReference type="SAM" id="SignalP"/>
    </source>
</evidence>
<comment type="caution">
    <text evidence="3">The sequence shown here is derived from an EMBL/GenBank/DDBJ whole genome shotgun (WGS) entry which is preliminary data.</text>
</comment>
<accession>A0A8T2KYN9</accession>
<proteinExistence type="predicted"/>
<sequence>MKNLLIFTLFLISGGKTPPVKPTTTKIPTAETSRRSSTPTPAPTTSQEPRSGEF</sequence>
<feature type="signal peptide" evidence="2">
    <location>
        <begin position="1"/>
        <end position="22"/>
    </location>
</feature>
<name>A0A8T2KYN9_ASTMX</name>
<evidence type="ECO:0000256" key="1">
    <source>
        <dbReference type="SAM" id="MobiDB-lite"/>
    </source>
</evidence>
<dbReference type="AlphaFoldDB" id="A0A8T2KYN9"/>
<dbReference type="Proteomes" id="UP000752171">
    <property type="component" value="Unassembled WGS sequence"/>
</dbReference>
<feature type="compositionally biased region" description="Low complexity" evidence="1">
    <location>
        <begin position="16"/>
        <end position="46"/>
    </location>
</feature>
<protein>
    <submittedName>
        <fullName evidence="3">Uncharacterized protein</fullName>
    </submittedName>
</protein>
<evidence type="ECO:0000313" key="3">
    <source>
        <dbReference type="EMBL" id="KAG9262802.1"/>
    </source>
</evidence>
<dbReference type="EMBL" id="JAICCE010000021">
    <property type="protein sequence ID" value="KAG9262802.1"/>
    <property type="molecule type" value="Genomic_DNA"/>
</dbReference>